<organism evidence="1 2">
    <name type="scientific">Acidipropionibacterium jensenii</name>
    <dbReference type="NCBI Taxonomy" id="1749"/>
    <lineage>
        <taxon>Bacteria</taxon>
        <taxon>Bacillati</taxon>
        <taxon>Actinomycetota</taxon>
        <taxon>Actinomycetes</taxon>
        <taxon>Propionibacteriales</taxon>
        <taxon>Propionibacteriaceae</taxon>
        <taxon>Acidipropionibacterium</taxon>
    </lineage>
</organism>
<dbReference type="AlphaFoldDB" id="A0A3S4V8D6"/>
<sequence>MDREHAVAVLRKVIAYCPAMKLNDDSRQAWAEALADANFQDSLDAVAVIGAKPLDPGEQLWIQPGHILAEVRRIRARRLDDFDVATLTGAPADVDDYLAWRRATNRAIADGHRSGLPQIEDSRHQVSADFIRELRARSRGQLPGKDIPS</sequence>
<dbReference type="RefSeq" id="WP_028702830.1">
    <property type="nucleotide sequence ID" value="NZ_LR134473.1"/>
</dbReference>
<reference evidence="1 2" key="1">
    <citation type="submission" date="2018-12" db="EMBL/GenBank/DDBJ databases">
        <authorList>
            <consortium name="Pathogen Informatics"/>
        </authorList>
    </citation>
    <scope>NUCLEOTIDE SEQUENCE [LARGE SCALE GENOMIC DNA]</scope>
    <source>
        <strain evidence="1 2">NCTC13652</strain>
    </source>
</reference>
<dbReference type="EMBL" id="LR134473">
    <property type="protein sequence ID" value="VEI04126.1"/>
    <property type="molecule type" value="Genomic_DNA"/>
</dbReference>
<keyword evidence="2" id="KW-1185">Reference proteome</keyword>
<evidence type="ECO:0000313" key="1">
    <source>
        <dbReference type="EMBL" id="VEI04126.1"/>
    </source>
</evidence>
<proteinExistence type="predicted"/>
<evidence type="ECO:0000313" key="2">
    <source>
        <dbReference type="Proteomes" id="UP000277858"/>
    </source>
</evidence>
<dbReference type="Proteomes" id="UP000277858">
    <property type="component" value="Chromosome"/>
</dbReference>
<gene>
    <name evidence="1" type="ORF">NCTC13652_02350</name>
</gene>
<name>A0A3S4V8D6_9ACTN</name>
<dbReference type="OrthoDB" id="4764618at2"/>
<accession>A0A3S4V8D6</accession>
<protein>
    <submittedName>
        <fullName evidence="1">Uncharacterized protein</fullName>
    </submittedName>
</protein>
<dbReference type="STRING" id="1122997.GCA_000425285_01159"/>